<dbReference type="Pfam" id="PF00486">
    <property type="entry name" value="Trans_reg_C"/>
    <property type="match status" value="1"/>
</dbReference>
<dbReference type="InterPro" id="IPR011006">
    <property type="entry name" value="CheY-like_superfamily"/>
</dbReference>
<accession>A0AA48LYY9</accession>
<keyword evidence="3" id="KW-0804">Transcription</keyword>
<dbReference type="Pfam" id="PF00072">
    <property type="entry name" value="Response_reg"/>
    <property type="match status" value="1"/>
</dbReference>
<evidence type="ECO:0000313" key="6">
    <source>
        <dbReference type="EMBL" id="CAJ0851142.1"/>
    </source>
</evidence>
<dbReference type="PROSITE" id="PS50110">
    <property type="entry name" value="RESPONSE_REGULATORY"/>
    <property type="match status" value="1"/>
</dbReference>
<dbReference type="PANTHER" id="PTHR48111:SF67">
    <property type="entry name" value="TRANSCRIPTIONAL REGULATORY PROTEIN TCTD"/>
    <property type="match status" value="1"/>
</dbReference>
<dbReference type="InterPro" id="IPR001867">
    <property type="entry name" value="OmpR/PhoB-type_DNA-bd"/>
</dbReference>
<keyword evidence="2" id="KW-0238">DNA-binding</keyword>
<evidence type="ECO:0000259" key="4">
    <source>
        <dbReference type="PROSITE" id="PS50110"/>
    </source>
</evidence>
<dbReference type="InterPro" id="IPR016032">
    <property type="entry name" value="Sig_transdc_resp-reg_C-effctor"/>
</dbReference>
<dbReference type="CDD" id="cd00156">
    <property type="entry name" value="REC"/>
    <property type="match status" value="1"/>
</dbReference>
<proteinExistence type="predicted"/>
<dbReference type="PROSITE" id="PS51755">
    <property type="entry name" value="OMPR_PHOB"/>
    <property type="match status" value="1"/>
</dbReference>
<evidence type="ECO:0000256" key="1">
    <source>
        <dbReference type="ARBA" id="ARBA00023015"/>
    </source>
</evidence>
<dbReference type="InterPro" id="IPR036388">
    <property type="entry name" value="WH-like_DNA-bd_sf"/>
</dbReference>
<dbReference type="InterPro" id="IPR001789">
    <property type="entry name" value="Sig_transdc_resp-reg_receiver"/>
</dbReference>
<dbReference type="Gene3D" id="3.40.50.2300">
    <property type="match status" value="1"/>
</dbReference>
<keyword evidence="1" id="KW-0805">Transcription regulation</keyword>
<gene>
    <name evidence="6" type="ORF">AMST5_00373</name>
</gene>
<dbReference type="Gene3D" id="1.10.10.10">
    <property type="entry name" value="Winged helix-like DNA-binding domain superfamily/Winged helix DNA-binding domain"/>
    <property type="match status" value="1"/>
</dbReference>
<protein>
    <recommendedName>
        <fullName evidence="7">Response regulatory domain-containing protein</fullName>
    </recommendedName>
</protein>
<reference evidence="6" key="1">
    <citation type="submission" date="2023-07" db="EMBL/GenBank/DDBJ databases">
        <authorList>
            <person name="Pelsma A.J. K."/>
        </authorList>
    </citation>
    <scope>NUCLEOTIDE SEQUENCE</scope>
</reference>
<evidence type="ECO:0008006" key="7">
    <source>
        <dbReference type="Google" id="ProtNLM"/>
    </source>
</evidence>
<dbReference type="InterPro" id="IPR039420">
    <property type="entry name" value="WalR-like"/>
</dbReference>
<dbReference type="PANTHER" id="PTHR48111">
    <property type="entry name" value="REGULATOR OF RPOS"/>
    <property type="match status" value="1"/>
</dbReference>
<feature type="domain" description="OmpR/PhoB-type" evidence="5">
    <location>
        <begin position="127"/>
        <end position="226"/>
    </location>
</feature>
<feature type="domain" description="Response regulatory" evidence="4">
    <location>
        <begin position="8"/>
        <end position="121"/>
    </location>
</feature>
<dbReference type="SUPFAM" id="SSF52172">
    <property type="entry name" value="CheY-like"/>
    <property type="match status" value="1"/>
</dbReference>
<dbReference type="SMART" id="SM00862">
    <property type="entry name" value="Trans_reg_C"/>
    <property type="match status" value="1"/>
</dbReference>
<name>A0AA48LYY9_9ZZZZ</name>
<organism evidence="6">
    <name type="scientific">freshwater sediment metagenome</name>
    <dbReference type="NCBI Taxonomy" id="556182"/>
    <lineage>
        <taxon>unclassified sequences</taxon>
        <taxon>metagenomes</taxon>
        <taxon>ecological metagenomes</taxon>
    </lineage>
</organism>
<evidence type="ECO:0000259" key="5">
    <source>
        <dbReference type="PROSITE" id="PS51755"/>
    </source>
</evidence>
<dbReference type="GO" id="GO:0032993">
    <property type="term" value="C:protein-DNA complex"/>
    <property type="evidence" value="ECO:0007669"/>
    <property type="project" value="TreeGrafter"/>
</dbReference>
<dbReference type="GO" id="GO:0000976">
    <property type="term" value="F:transcription cis-regulatory region binding"/>
    <property type="evidence" value="ECO:0007669"/>
    <property type="project" value="TreeGrafter"/>
</dbReference>
<sequence length="231" mass="25278">MNDSAANKILLVEGDPDLRQSLASVLSCGSREVTSAGSAREFRDIQSVDRFTLAIVDLNLPDDSGFAIIRFLRQTSPTRIIVHTRRDTLTDRVEAYTQGADIYMVKPTPEAELLAAVESLLRRASSQAISGVSGWRLDQTGNLIAPGGERVNLSSRQNAFIKCLMRSPGKAIARNELRKAIGIEETDESGRALDMFVRRLRGSIEAQVGQRGPIKTIYRLGFAFDAPSVDA</sequence>
<evidence type="ECO:0000256" key="2">
    <source>
        <dbReference type="ARBA" id="ARBA00023125"/>
    </source>
</evidence>
<dbReference type="CDD" id="cd00383">
    <property type="entry name" value="trans_reg_C"/>
    <property type="match status" value="1"/>
</dbReference>
<dbReference type="AlphaFoldDB" id="A0AA48LYY9"/>
<dbReference type="SUPFAM" id="SSF46894">
    <property type="entry name" value="C-terminal effector domain of the bipartite response regulators"/>
    <property type="match status" value="1"/>
</dbReference>
<dbReference type="GO" id="GO:0005829">
    <property type="term" value="C:cytosol"/>
    <property type="evidence" value="ECO:0007669"/>
    <property type="project" value="TreeGrafter"/>
</dbReference>
<dbReference type="GO" id="GO:0006355">
    <property type="term" value="P:regulation of DNA-templated transcription"/>
    <property type="evidence" value="ECO:0007669"/>
    <property type="project" value="InterPro"/>
</dbReference>
<dbReference type="SMART" id="SM00448">
    <property type="entry name" value="REC"/>
    <property type="match status" value="1"/>
</dbReference>
<dbReference type="EMBL" id="OY288114">
    <property type="protein sequence ID" value="CAJ0851142.1"/>
    <property type="molecule type" value="Genomic_DNA"/>
</dbReference>
<dbReference type="GO" id="GO:0000156">
    <property type="term" value="F:phosphorelay response regulator activity"/>
    <property type="evidence" value="ECO:0007669"/>
    <property type="project" value="TreeGrafter"/>
</dbReference>
<evidence type="ECO:0000256" key="3">
    <source>
        <dbReference type="ARBA" id="ARBA00023163"/>
    </source>
</evidence>